<sequence>MLSSFTRYPLSRLQKLRLKGFPLPECQDQQDLMARFLAKVLPPGLRIERMPHEAPVTDPDLMTKAKKAVMTGRDIEPEWDFIFQTVEELHGGCHPGPRNAADLGFGSPCLEGVITHRVGQAVVGPRYQNNRPPEDPPSRIRGSSESSKSFWDNEWTRLYSYASRVRSLSVPGPEPDRFDQGITKWKVGNDVLFPRLRRIEWHFPERYAVPFSQLPSFITPGLQELCLNTEYVTAMAEEGPSFFHDLATIEGLRVKKLKIDYPYTSADSEFGLAVANLVAASGDSIQALELGLPDLIIPSMVGHSLRNLKALDFWVQLSRGNGDETGSPQSRSPQHPWCTRYLGWSFEVRLMRNVRVGKADIEEMAKARPKLKKLNLNWKKGSSDNYLPLSCLVDIGAAFPELEDLGTLFSYADNEPFLPTDQLPSVLHRPSRLRKLRLGGTFLPERHDQRGWMARLFAEILTPGLRIERICPEGSDGDLVLSQEREKIGRDVEPEWDALFQQIEELHGGVRIWVGSIPEDGDGAWF</sequence>
<dbReference type="EMBL" id="KN822994">
    <property type="protein sequence ID" value="KIO28472.1"/>
    <property type="molecule type" value="Genomic_DNA"/>
</dbReference>
<dbReference type="Proteomes" id="UP000054248">
    <property type="component" value="Unassembled WGS sequence"/>
</dbReference>
<feature type="region of interest" description="Disordered" evidence="1">
    <location>
        <begin position="124"/>
        <end position="146"/>
    </location>
</feature>
<gene>
    <name evidence="2" type="ORF">M407DRAFT_22364</name>
</gene>
<keyword evidence="3" id="KW-1185">Reference proteome</keyword>
<evidence type="ECO:0000313" key="2">
    <source>
        <dbReference type="EMBL" id="KIO28472.1"/>
    </source>
</evidence>
<protein>
    <submittedName>
        <fullName evidence="2">Uncharacterized protein</fullName>
    </submittedName>
</protein>
<organism evidence="2 3">
    <name type="scientific">Tulasnella calospora MUT 4182</name>
    <dbReference type="NCBI Taxonomy" id="1051891"/>
    <lineage>
        <taxon>Eukaryota</taxon>
        <taxon>Fungi</taxon>
        <taxon>Dikarya</taxon>
        <taxon>Basidiomycota</taxon>
        <taxon>Agaricomycotina</taxon>
        <taxon>Agaricomycetes</taxon>
        <taxon>Cantharellales</taxon>
        <taxon>Tulasnellaceae</taxon>
        <taxon>Tulasnella</taxon>
    </lineage>
</organism>
<name>A0A0C3M478_9AGAM</name>
<proteinExistence type="predicted"/>
<evidence type="ECO:0000256" key="1">
    <source>
        <dbReference type="SAM" id="MobiDB-lite"/>
    </source>
</evidence>
<dbReference type="HOGENOM" id="CLU_517956_0_0_1"/>
<reference evidence="3" key="2">
    <citation type="submission" date="2015-01" db="EMBL/GenBank/DDBJ databases">
        <title>Evolutionary Origins and Diversification of the Mycorrhizal Mutualists.</title>
        <authorList>
            <consortium name="DOE Joint Genome Institute"/>
            <consortium name="Mycorrhizal Genomics Consortium"/>
            <person name="Kohler A."/>
            <person name="Kuo A."/>
            <person name="Nagy L.G."/>
            <person name="Floudas D."/>
            <person name="Copeland A."/>
            <person name="Barry K.W."/>
            <person name="Cichocki N."/>
            <person name="Veneault-Fourrey C."/>
            <person name="LaButti K."/>
            <person name="Lindquist E.A."/>
            <person name="Lipzen A."/>
            <person name="Lundell T."/>
            <person name="Morin E."/>
            <person name="Murat C."/>
            <person name="Riley R."/>
            <person name="Ohm R."/>
            <person name="Sun H."/>
            <person name="Tunlid A."/>
            <person name="Henrissat B."/>
            <person name="Grigoriev I.V."/>
            <person name="Hibbett D.S."/>
            <person name="Martin F."/>
        </authorList>
    </citation>
    <scope>NUCLEOTIDE SEQUENCE [LARGE SCALE GENOMIC DNA]</scope>
    <source>
        <strain evidence="3">MUT 4182</strain>
    </source>
</reference>
<reference evidence="2 3" key="1">
    <citation type="submission" date="2014-04" db="EMBL/GenBank/DDBJ databases">
        <authorList>
            <consortium name="DOE Joint Genome Institute"/>
            <person name="Kuo A."/>
            <person name="Girlanda M."/>
            <person name="Perotto S."/>
            <person name="Kohler A."/>
            <person name="Nagy L.G."/>
            <person name="Floudas D."/>
            <person name="Copeland A."/>
            <person name="Barry K.W."/>
            <person name="Cichocki N."/>
            <person name="Veneault-Fourrey C."/>
            <person name="LaButti K."/>
            <person name="Lindquist E.A."/>
            <person name="Lipzen A."/>
            <person name="Lundell T."/>
            <person name="Morin E."/>
            <person name="Murat C."/>
            <person name="Sun H."/>
            <person name="Tunlid A."/>
            <person name="Henrissat B."/>
            <person name="Grigoriev I.V."/>
            <person name="Hibbett D.S."/>
            <person name="Martin F."/>
            <person name="Nordberg H.P."/>
            <person name="Cantor M.N."/>
            <person name="Hua S.X."/>
        </authorList>
    </citation>
    <scope>NUCLEOTIDE SEQUENCE [LARGE SCALE GENOMIC DNA]</scope>
    <source>
        <strain evidence="2 3">MUT 4182</strain>
    </source>
</reference>
<evidence type="ECO:0000313" key="3">
    <source>
        <dbReference type="Proteomes" id="UP000054248"/>
    </source>
</evidence>
<accession>A0A0C3M478</accession>
<dbReference type="AlphaFoldDB" id="A0A0C3M478"/>